<name>A0ABY6I0X0_9ARCH</name>
<reference evidence="1" key="1">
    <citation type="submission" date="2022-09" db="EMBL/GenBank/DDBJ databases">
        <title>Actin cytoskeleton and complex cell architecture in an #Asgard archaeon.</title>
        <authorList>
            <person name="Ponce Toledo R.I."/>
            <person name="Schleper C."/>
            <person name="Rodrigues Oliveira T."/>
            <person name="Wollweber F."/>
            <person name="Xu J."/>
            <person name="Rittmann S."/>
            <person name="Klingl A."/>
            <person name="Pilhofer M."/>
        </authorList>
    </citation>
    <scope>NUCLEOTIDE SEQUENCE</scope>
    <source>
        <strain evidence="1">B-35</strain>
    </source>
</reference>
<protein>
    <submittedName>
        <fullName evidence="1">Uncharacterized protein</fullName>
    </submittedName>
</protein>
<dbReference type="Proteomes" id="UP001208689">
    <property type="component" value="Chromosome"/>
</dbReference>
<accession>A0ABY6I0X0</accession>
<gene>
    <name evidence="1" type="ORF">NEF87_004754</name>
</gene>
<dbReference type="EMBL" id="CP104013">
    <property type="protein sequence ID" value="UYP48469.1"/>
    <property type="molecule type" value="Genomic_DNA"/>
</dbReference>
<organism evidence="1 2">
    <name type="scientific">Candidatus Lokiarchaeum ossiferum</name>
    <dbReference type="NCBI Taxonomy" id="2951803"/>
    <lineage>
        <taxon>Archaea</taxon>
        <taxon>Promethearchaeati</taxon>
        <taxon>Promethearchaeota</taxon>
        <taxon>Promethearchaeia</taxon>
        <taxon>Promethearchaeales</taxon>
        <taxon>Promethearchaeaceae</taxon>
        <taxon>Candidatus Lokiarchaeum</taxon>
    </lineage>
</organism>
<keyword evidence="2" id="KW-1185">Reference proteome</keyword>
<sequence>MAEEKKKNILTQLNGEILNFSEKVFGKQGREFLESTQKQIHDFNIGAIRSFVNFTDQLIADTKLQENELVKKSSNTVKDLLRQFGVIEEDSEDDF</sequence>
<evidence type="ECO:0000313" key="1">
    <source>
        <dbReference type="EMBL" id="UYP48469.1"/>
    </source>
</evidence>
<proteinExistence type="predicted"/>
<evidence type="ECO:0000313" key="2">
    <source>
        <dbReference type="Proteomes" id="UP001208689"/>
    </source>
</evidence>